<dbReference type="InterPro" id="IPR051795">
    <property type="entry name" value="Glycosyl_Hydrlase_43"/>
</dbReference>
<evidence type="ECO:0000256" key="5">
    <source>
        <dbReference type="PIRSR" id="PIRSR606710-2"/>
    </source>
</evidence>
<keyword evidence="10" id="KW-1185">Reference proteome</keyword>
<keyword evidence="2 6" id="KW-0378">Hydrolase</keyword>
<feature type="chain" id="PRO_5011549868" evidence="7">
    <location>
        <begin position="28"/>
        <end position="561"/>
    </location>
</feature>
<evidence type="ECO:0000256" key="7">
    <source>
        <dbReference type="SAM" id="SignalP"/>
    </source>
</evidence>
<feature type="active site" description="Proton donor" evidence="4">
    <location>
        <position position="234"/>
    </location>
</feature>
<dbReference type="InterPro" id="IPR006710">
    <property type="entry name" value="Glyco_hydro_43"/>
</dbReference>
<evidence type="ECO:0000256" key="3">
    <source>
        <dbReference type="ARBA" id="ARBA00023295"/>
    </source>
</evidence>
<dbReference type="Pfam" id="PF04616">
    <property type="entry name" value="Glyco_hydro_43"/>
    <property type="match status" value="1"/>
</dbReference>
<dbReference type="Proteomes" id="UP000198725">
    <property type="component" value="Unassembled WGS sequence"/>
</dbReference>
<comment type="similarity">
    <text evidence="1 6">Belongs to the glycosyl hydrolase 43 family.</text>
</comment>
<evidence type="ECO:0000256" key="1">
    <source>
        <dbReference type="ARBA" id="ARBA00009865"/>
    </source>
</evidence>
<dbReference type="InterPro" id="IPR041542">
    <property type="entry name" value="GH43_C2"/>
</dbReference>
<evidence type="ECO:0000313" key="10">
    <source>
        <dbReference type="Proteomes" id="UP000198725"/>
    </source>
</evidence>
<evidence type="ECO:0000259" key="8">
    <source>
        <dbReference type="Pfam" id="PF17851"/>
    </source>
</evidence>
<keyword evidence="7" id="KW-0732">Signal</keyword>
<dbReference type="InterPro" id="IPR023296">
    <property type="entry name" value="Glyco_hydro_beta-prop_sf"/>
</dbReference>
<dbReference type="Gene3D" id="2.115.10.20">
    <property type="entry name" value="Glycosyl hydrolase domain, family 43"/>
    <property type="match status" value="1"/>
</dbReference>
<dbReference type="EMBL" id="FOSR01000002">
    <property type="protein sequence ID" value="SFK39489.1"/>
    <property type="molecule type" value="Genomic_DNA"/>
</dbReference>
<evidence type="ECO:0000313" key="9">
    <source>
        <dbReference type="EMBL" id="SFK39489.1"/>
    </source>
</evidence>
<reference evidence="10" key="1">
    <citation type="submission" date="2016-10" db="EMBL/GenBank/DDBJ databases">
        <authorList>
            <person name="Varghese N."/>
            <person name="Submissions S."/>
        </authorList>
    </citation>
    <scope>NUCLEOTIDE SEQUENCE [LARGE SCALE GENOMIC DNA]</scope>
    <source>
        <strain evidence="10">MO64</strain>
    </source>
</reference>
<feature type="signal peptide" evidence="7">
    <location>
        <begin position="1"/>
        <end position="27"/>
    </location>
</feature>
<dbReference type="Gene3D" id="2.60.120.200">
    <property type="match status" value="1"/>
</dbReference>
<feature type="active site" description="Proton acceptor" evidence="4">
    <location>
        <position position="62"/>
    </location>
</feature>
<dbReference type="SUPFAM" id="SSF75005">
    <property type="entry name" value="Arabinanase/levansucrase/invertase"/>
    <property type="match status" value="1"/>
</dbReference>
<protein>
    <submittedName>
        <fullName evidence="9">Alpha-N-arabinofuranosidase</fullName>
    </submittedName>
</protein>
<proteinExistence type="inferred from homology"/>
<dbReference type="GO" id="GO:0005975">
    <property type="term" value="P:carbohydrate metabolic process"/>
    <property type="evidence" value="ECO:0007669"/>
    <property type="project" value="InterPro"/>
</dbReference>
<evidence type="ECO:0000256" key="4">
    <source>
        <dbReference type="PIRSR" id="PIRSR606710-1"/>
    </source>
</evidence>
<keyword evidence="3 6" id="KW-0326">Glycosidase</keyword>
<dbReference type="SUPFAM" id="SSF49899">
    <property type="entry name" value="Concanavalin A-like lectins/glucanases"/>
    <property type="match status" value="1"/>
</dbReference>
<dbReference type="Pfam" id="PF17851">
    <property type="entry name" value="GH43_C2"/>
    <property type="match status" value="1"/>
</dbReference>
<dbReference type="AlphaFoldDB" id="A0A1I3Z7D9"/>
<feature type="domain" description="Beta-xylosidase C-terminal Concanavalin A-like" evidence="8">
    <location>
        <begin position="378"/>
        <end position="560"/>
    </location>
</feature>
<gene>
    <name evidence="9" type="ORF">SAMN05192579_102224</name>
</gene>
<accession>A0A1I3Z7D9</accession>
<evidence type="ECO:0000256" key="6">
    <source>
        <dbReference type="RuleBase" id="RU361187"/>
    </source>
</evidence>
<sequence length="561" mass="61840">MPSLWSKDVKRCLLALICLLLVPVAQAGSALFTRIHYQGADGGPTPTTSQYRNPILAGFYPDPSIIRVGDDFYLVNSSFGYFPGLPVFHSRDLVDWTQIGNAIDRPGQIDYGRHELTRGLFAASISYHGGTFYITNTCFYCDGGNYVITAKNPAGPWSNPVWFGIEGIDPSLFFDSDGKAWLVNNGMPVGKPRYEGHRAIWIQQFDPTSMKLVGPRKVIVDGGTDPSADPQYVEGPHLFRRGSWYYLIAAQGGTGEQHAEMVWRSHHVTGPYMAWSGNPVLTQRDLDPARAHPVTSAGHAQFVELKDGSWWSVFLATRPYRGNQYNLGRETFLLPVHWHDDWPQVLPHDTPVPLVATRPPLPRTASTQPTTGPFGWTEHFHGPGLPLAWMTINVPRTHWYATGSKGLRITPSATPLGDYANGQPAYVAHRLQHRVASLEATLDAALLAPNEQAGLALFQNETHFYAAMRVHDHSGNAVVLYRRTSKDEPAAGTPIARVALGKTTQPLRLRFQLDGARLDAWYAQGSGAWQPLARNLDASVLSTATAGGFTGVTFGPYAYRK</sequence>
<dbReference type="PANTHER" id="PTHR42812">
    <property type="entry name" value="BETA-XYLOSIDASE"/>
    <property type="match status" value="1"/>
</dbReference>
<name>A0A1I3Z7D9_9GAMM</name>
<dbReference type="CDD" id="cd18617">
    <property type="entry name" value="GH43_XynB-like"/>
    <property type="match status" value="1"/>
</dbReference>
<dbReference type="PANTHER" id="PTHR42812:SF12">
    <property type="entry name" value="BETA-XYLOSIDASE-RELATED"/>
    <property type="match status" value="1"/>
</dbReference>
<evidence type="ECO:0000256" key="2">
    <source>
        <dbReference type="ARBA" id="ARBA00022801"/>
    </source>
</evidence>
<feature type="site" description="Important for catalytic activity, responsible for pKa modulation of the active site Glu and correct orientation of both the proton donor and substrate" evidence="5">
    <location>
        <position position="169"/>
    </location>
</feature>
<dbReference type="GO" id="GO:0004553">
    <property type="term" value="F:hydrolase activity, hydrolyzing O-glycosyl compounds"/>
    <property type="evidence" value="ECO:0007669"/>
    <property type="project" value="InterPro"/>
</dbReference>
<dbReference type="InterPro" id="IPR013320">
    <property type="entry name" value="ConA-like_dom_sf"/>
</dbReference>
<organism evidence="9 10">
    <name type="scientific">Rhodanobacter glycinis</name>
    <dbReference type="NCBI Taxonomy" id="582702"/>
    <lineage>
        <taxon>Bacteria</taxon>
        <taxon>Pseudomonadati</taxon>
        <taxon>Pseudomonadota</taxon>
        <taxon>Gammaproteobacteria</taxon>
        <taxon>Lysobacterales</taxon>
        <taxon>Rhodanobacteraceae</taxon>
        <taxon>Rhodanobacter</taxon>
    </lineage>
</organism>